<dbReference type="AlphaFoldDB" id="A0A517SYE6"/>
<evidence type="ECO:0000256" key="1">
    <source>
        <dbReference type="SAM" id="MobiDB-lite"/>
    </source>
</evidence>
<sequence>MNQSAQLKRKLIYIAIILACIIPLYLLGRPTGGGDDAGGQLAQMRNAYEFSEANLGEISPASSTMKLATVGMRGVAATLLWQKAHEYKVKHEWDRLRAALNNISLLQPRYDKVWEHQAHNLAYNVSVQFDDYRQRYEMVREGTEYLERGVRLNRKAPRLIWYTGWFYGHKIGTSDEKKEFRVLFADDTEQHTRLANQGLPIFDARAEGPNNKPDNWLVSNLWLEKGAAMVDAGVKLRRITAINFFETGPKAIFKFAEAIEKEGTYNEKTQDAWVRAADGWAEFGRRSLPTTSNITVRLGALEDRLEEHGRVFDRFKVLCGPLYTEREKELVGTLTGTYLDVYQKDPKDRSKAEQRLMPEIKRLIRPDVKLLLAELPADKRLKGIELIDNMIQLEDRIRRIEGYREQINYSYWESLAMAEQEERTIEARRLIYEAKKFADNAQLKESLEKYEEAFELWAEIFDDYPILTIDDSADDLYESVRQYMIALDSNDLPEGFPLETFVELMAEESYARVEMYEEVRETQKEKAAQRRRELEEEERKRDAADAEQAKADAEKAAEMKAAEGNQDTSRDVAAEKAEAEDKPADAQATEDKDNAAEKADEEPVAEGDKISEGQAVKEEAAAEKQGANEAGSDETPEQPTSDGNPAGEAAAENQPPPPAESN</sequence>
<proteinExistence type="predicted"/>
<feature type="region of interest" description="Disordered" evidence="1">
    <location>
        <begin position="527"/>
        <end position="662"/>
    </location>
</feature>
<gene>
    <name evidence="3" type="ORF">SV7mr_36880</name>
</gene>
<feature type="transmembrane region" description="Helical" evidence="2">
    <location>
        <begin position="12"/>
        <end position="28"/>
    </location>
</feature>
<dbReference type="OrthoDB" id="239224at2"/>
<feature type="compositionally biased region" description="Basic and acidic residues" evidence="1">
    <location>
        <begin position="568"/>
        <end position="598"/>
    </location>
</feature>
<evidence type="ECO:0000256" key="2">
    <source>
        <dbReference type="SAM" id="Phobius"/>
    </source>
</evidence>
<reference evidence="3 4" key="1">
    <citation type="submission" date="2019-02" db="EMBL/GenBank/DDBJ databases">
        <title>Deep-cultivation of Planctomycetes and their phenomic and genomic characterization uncovers novel biology.</title>
        <authorList>
            <person name="Wiegand S."/>
            <person name="Jogler M."/>
            <person name="Boedeker C."/>
            <person name="Pinto D."/>
            <person name="Vollmers J."/>
            <person name="Rivas-Marin E."/>
            <person name="Kohn T."/>
            <person name="Peeters S.H."/>
            <person name="Heuer A."/>
            <person name="Rast P."/>
            <person name="Oberbeckmann S."/>
            <person name="Bunk B."/>
            <person name="Jeske O."/>
            <person name="Meyerdierks A."/>
            <person name="Storesund J.E."/>
            <person name="Kallscheuer N."/>
            <person name="Luecker S."/>
            <person name="Lage O.M."/>
            <person name="Pohl T."/>
            <person name="Merkel B.J."/>
            <person name="Hornburger P."/>
            <person name="Mueller R.-W."/>
            <person name="Bruemmer F."/>
            <person name="Labrenz M."/>
            <person name="Spormann A.M."/>
            <person name="Op den Camp H."/>
            <person name="Overmann J."/>
            <person name="Amann R."/>
            <person name="Jetten M.S.M."/>
            <person name="Mascher T."/>
            <person name="Medema M.H."/>
            <person name="Devos D.P."/>
            <person name="Kaster A.-K."/>
            <person name="Ovreas L."/>
            <person name="Rohde M."/>
            <person name="Galperin M.Y."/>
            <person name="Jogler C."/>
        </authorList>
    </citation>
    <scope>NUCLEOTIDE SEQUENCE [LARGE SCALE GENOMIC DNA]</scope>
    <source>
        <strain evidence="3 4">SV_7m_r</strain>
    </source>
</reference>
<protein>
    <recommendedName>
        <fullName evidence="5">IRE (Iron responsive element)</fullName>
    </recommendedName>
</protein>
<keyword evidence="2" id="KW-0812">Transmembrane</keyword>
<keyword evidence="2" id="KW-1133">Transmembrane helix</keyword>
<dbReference type="RefSeq" id="WP_145274916.1">
    <property type="nucleotide sequence ID" value="NZ_CP036272.1"/>
</dbReference>
<keyword evidence="2" id="KW-0472">Membrane</keyword>
<accession>A0A517SYE6</accession>
<dbReference type="Proteomes" id="UP000315003">
    <property type="component" value="Chromosome"/>
</dbReference>
<feature type="compositionally biased region" description="Basic and acidic residues" evidence="1">
    <location>
        <begin position="606"/>
        <end position="622"/>
    </location>
</feature>
<name>A0A517SYE6_9BACT</name>
<evidence type="ECO:0008006" key="5">
    <source>
        <dbReference type="Google" id="ProtNLM"/>
    </source>
</evidence>
<evidence type="ECO:0000313" key="3">
    <source>
        <dbReference type="EMBL" id="QDT61156.1"/>
    </source>
</evidence>
<feature type="compositionally biased region" description="Low complexity" evidence="1">
    <location>
        <begin position="643"/>
        <end position="653"/>
    </location>
</feature>
<evidence type="ECO:0000313" key="4">
    <source>
        <dbReference type="Proteomes" id="UP000315003"/>
    </source>
</evidence>
<organism evidence="3 4">
    <name type="scientific">Stieleria bergensis</name>
    <dbReference type="NCBI Taxonomy" id="2528025"/>
    <lineage>
        <taxon>Bacteria</taxon>
        <taxon>Pseudomonadati</taxon>
        <taxon>Planctomycetota</taxon>
        <taxon>Planctomycetia</taxon>
        <taxon>Pirellulales</taxon>
        <taxon>Pirellulaceae</taxon>
        <taxon>Stieleria</taxon>
    </lineage>
</organism>
<feature type="compositionally biased region" description="Basic and acidic residues" evidence="1">
    <location>
        <begin position="527"/>
        <end position="561"/>
    </location>
</feature>
<dbReference type="EMBL" id="CP036272">
    <property type="protein sequence ID" value="QDT61156.1"/>
    <property type="molecule type" value="Genomic_DNA"/>
</dbReference>
<keyword evidence="4" id="KW-1185">Reference proteome</keyword>